<dbReference type="HOGENOM" id="CLU_2249430_0_0_1"/>
<name>A0A0C2TLC5_AMAMK</name>
<dbReference type="EMBL" id="KN818230">
    <property type="protein sequence ID" value="KIL67924.1"/>
    <property type="molecule type" value="Genomic_DNA"/>
</dbReference>
<keyword evidence="2" id="KW-1185">Reference proteome</keyword>
<protein>
    <submittedName>
        <fullName evidence="1">Uncharacterized protein</fullName>
    </submittedName>
</protein>
<sequence>MIVRRNAEVARESQSSADMDTNAVVLLIAVTTPISTSPVFRRLPHLLSNTKNWRKQSEKCIRISQMWNHLYISTRIHLLLYDCSHCTLDCTRIRLAAYGSRKEM</sequence>
<evidence type="ECO:0000313" key="1">
    <source>
        <dbReference type="EMBL" id="KIL67924.1"/>
    </source>
</evidence>
<organism evidence="1 2">
    <name type="scientific">Amanita muscaria (strain Koide BX008)</name>
    <dbReference type="NCBI Taxonomy" id="946122"/>
    <lineage>
        <taxon>Eukaryota</taxon>
        <taxon>Fungi</taxon>
        <taxon>Dikarya</taxon>
        <taxon>Basidiomycota</taxon>
        <taxon>Agaricomycotina</taxon>
        <taxon>Agaricomycetes</taxon>
        <taxon>Agaricomycetidae</taxon>
        <taxon>Agaricales</taxon>
        <taxon>Pluteineae</taxon>
        <taxon>Amanitaceae</taxon>
        <taxon>Amanita</taxon>
    </lineage>
</organism>
<dbReference type="Proteomes" id="UP000054549">
    <property type="component" value="Unassembled WGS sequence"/>
</dbReference>
<proteinExistence type="predicted"/>
<reference evidence="1 2" key="1">
    <citation type="submission" date="2014-04" db="EMBL/GenBank/DDBJ databases">
        <title>Evolutionary Origins and Diversification of the Mycorrhizal Mutualists.</title>
        <authorList>
            <consortium name="DOE Joint Genome Institute"/>
            <consortium name="Mycorrhizal Genomics Consortium"/>
            <person name="Kohler A."/>
            <person name="Kuo A."/>
            <person name="Nagy L.G."/>
            <person name="Floudas D."/>
            <person name="Copeland A."/>
            <person name="Barry K.W."/>
            <person name="Cichocki N."/>
            <person name="Veneault-Fourrey C."/>
            <person name="LaButti K."/>
            <person name="Lindquist E.A."/>
            <person name="Lipzen A."/>
            <person name="Lundell T."/>
            <person name="Morin E."/>
            <person name="Murat C."/>
            <person name="Riley R."/>
            <person name="Ohm R."/>
            <person name="Sun H."/>
            <person name="Tunlid A."/>
            <person name="Henrissat B."/>
            <person name="Grigoriev I.V."/>
            <person name="Hibbett D.S."/>
            <person name="Martin F."/>
        </authorList>
    </citation>
    <scope>NUCLEOTIDE SEQUENCE [LARGE SCALE GENOMIC DNA]</scope>
    <source>
        <strain evidence="1 2">Koide BX008</strain>
    </source>
</reference>
<dbReference type="InParanoid" id="A0A0C2TLC5"/>
<gene>
    <name evidence="1" type="ORF">M378DRAFT_159151</name>
</gene>
<evidence type="ECO:0000313" key="2">
    <source>
        <dbReference type="Proteomes" id="UP000054549"/>
    </source>
</evidence>
<dbReference type="AlphaFoldDB" id="A0A0C2TLC5"/>
<accession>A0A0C2TLC5</accession>